<dbReference type="InterPro" id="IPR003595">
    <property type="entry name" value="Tyr_Pase_cat"/>
</dbReference>
<dbReference type="SUPFAM" id="SSF52799">
    <property type="entry name" value="(Phosphotyrosine protein) phosphatases II"/>
    <property type="match status" value="1"/>
</dbReference>
<dbReference type="InterPro" id="IPR000387">
    <property type="entry name" value="Tyr_Pase_dom"/>
</dbReference>
<dbReference type="Gene3D" id="3.90.190.10">
    <property type="entry name" value="Protein tyrosine phosphatase superfamily"/>
    <property type="match status" value="1"/>
</dbReference>
<dbReference type="PANTHER" id="PTHR19134">
    <property type="entry name" value="RECEPTOR-TYPE TYROSINE-PROTEIN PHOSPHATASE"/>
    <property type="match status" value="1"/>
</dbReference>
<dbReference type="InterPro" id="IPR050348">
    <property type="entry name" value="Protein-Tyr_Phosphatase"/>
</dbReference>
<dbReference type="PANTHER" id="PTHR19134:SF527">
    <property type="entry name" value="TYROSINE-PROTEIN PHOSPHATASE NON-RECEPTOR TYPE 7"/>
    <property type="match status" value="1"/>
</dbReference>
<dbReference type="Pfam" id="PF00102">
    <property type="entry name" value="Y_phosphatase"/>
    <property type="match status" value="1"/>
</dbReference>
<feature type="domain" description="Tyrosine specific protein phosphatases" evidence="2">
    <location>
        <begin position="301"/>
        <end position="375"/>
    </location>
</feature>
<proteinExistence type="predicted"/>
<evidence type="ECO:0008006" key="5">
    <source>
        <dbReference type="Google" id="ProtNLM"/>
    </source>
</evidence>
<sequence>MNRQRLPPHYQQQQQLQNNHVQFPNPNQAKGGFHENSNRLIRCVKDREKTLRKKLDSKKLTSIADLKVDRWFLTRFSIGTPYTGLQEEFASLETGVSQWTQASRVNSYITTPLGINAYRQLKVVRILSPNHTIKIEEENRLVYHEFQINAQKIGPLFGREYIASEGPTTSSVYDFWTLVWQEDIGRVLSVNFPYEERLYPSVYDQAKETIQYWPIVAGETMIFKPFHITCIESTMKVAPFVEAVTPREMVYRVTRLRLFYQNPVFPDQPTRDVLHFCYYRWPDGRLPIPWSNSDRYSEAGLSLFDAVNFELIVTMPPEQSLLVHCHAGLGRTGVFIAVDVAIRQLEQMQTVGIARIVEKVRETRARSVMNPWQYTYINLLVAEKALQLGILPPNIGGYSSRVLIDRVWQEINDELNRQFSPAQMVALPTLPKQQEDGPSGSK</sequence>
<evidence type="ECO:0000259" key="2">
    <source>
        <dbReference type="PROSITE" id="PS50056"/>
    </source>
</evidence>
<dbReference type="Proteomes" id="UP000218231">
    <property type="component" value="Unassembled WGS sequence"/>
</dbReference>
<dbReference type="PROSITE" id="PS50056">
    <property type="entry name" value="TYR_PHOSPHATASE_2"/>
    <property type="match status" value="1"/>
</dbReference>
<organism evidence="3 4">
    <name type="scientific">Diploscapter pachys</name>
    <dbReference type="NCBI Taxonomy" id="2018661"/>
    <lineage>
        <taxon>Eukaryota</taxon>
        <taxon>Metazoa</taxon>
        <taxon>Ecdysozoa</taxon>
        <taxon>Nematoda</taxon>
        <taxon>Chromadorea</taxon>
        <taxon>Rhabditida</taxon>
        <taxon>Rhabditina</taxon>
        <taxon>Rhabditomorpha</taxon>
        <taxon>Rhabditoidea</taxon>
        <taxon>Rhabditidae</taxon>
        <taxon>Diploscapter</taxon>
    </lineage>
</organism>
<dbReference type="InterPro" id="IPR029021">
    <property type="entry name" value="Prot-tyrosine_phosphatase-like"/>
</dbReference>
<dbReference type="OrthoDB" id="5854477at2759"/>
<feature type="domain" description="Tyrosine-protein phosphatase" evidence="1">
    <location>
        <begin position="85"/>
        <end position="384"/>
    </location>
</feature>
<dbReference type="STRING" id="2018661.A0A2A2JJG6"/>
<dbReference type="SMART" id="SM00194">
    <property type="entry name" value="PTPc"/>
    <property type="match status" value="1"/>
</dbReference>
<dbReference type="GO" id="GO:0004725">
    <property type="term" value="F:protein tyrosine phosphatase activity"/>
    <property type="evidence" value="ECO:0007669"/>
    <property type="project" value="InterPro"/>
</dbReference>
<dbReference type="PROSITE" id="PS00383">
    <property type="entry name" value="TYR_PHOSPHATASE_1"/>
    <property type="match status" value="1"/>
</dbReference>
<dbReference type="EMBL" id="LIAE01010401">
    <property type="protein sequence ID" value="PAV61751.1"/>
    <property type="molecule type" value="Genomic_DNA"/>
</dbReference>
<reference evidence="3 4" key="1">
    <citation type="journal article" date="2017" name="Curr. Biol.">
        <title>Genome architecture and evolution of a unichromosomal asexual nematode.</title>
        <authorList>
            <person name="Fradin H."/>
            <person name="Zegar C."/>
            <person name="Gutwein M."/>
            <person name="Lucas J."/>
            <person name="Kovtun M."/>
            <person name="Corcoran D."/>
            <person name="Baugh L.R."/>
            <person name="Kiontke K."/>
            <person name="Gunsalus K."/>
            <person name="Fitch D.H."/>
            <person name="Piano F."/>
        </authorList>
    </citation>
    <scope>NUCLEOTIDE SEQUENCE [LARGE SCALE GENOMIC DNA]</scope>
    <source>
        <strain evidence="3">PF1309</strain>
    </source>
</reference>
<dbReference type="InterPro" id="IPR016130">
    <property type="entry name" value="Tyr_Pase_AS"/>
</dbReference>
<evidence type="ECO:0000313" key="4">
    <source>
        <dbReference type="Proteomes" id="UP000218231"/>
    </source>
</evidence>
<accession>A0A2A2JJG6</accession>
<dbReference type="CDD" id="cd00047">
    <property type="entry name" value="PTPc"/>
    <property type="match status" value="1"/>
</dbReference>
<evidence type="ECO:0000313" key="3">
    <source>
        <dbReference type="EMBL" id="PAV61751.1"/>
    </source>
</evidence>
<name>A0A2A2JJG6_9BILA</name>
<keyword evidence="4" id="KW-1185">Reference proteome</keyword>
<dbReference type="PRINTS" id="PR00700">
    <property type="entry name" value="PRTYPHPHTASE"/>
</dbReference>
<dbReference type="PROSITE" id="PS50055">
    <property type="entry name" value="TYR_PHOSPHATASE_PTP"/>
    <property type="match status" value="1"/>
</dbReference>
<protein>
    <recommendedName>
        <fullName evidence="5">Protein-tyrosine-phosphatase</fullName>
    </recommendedName>
</protein>
<evidence type="ECO:0000259" key="1">
    <source>
        <dbReference type="PROSITE" id="PS50055"/>
    </source>
</evidence>
<dbReference type="SMART" id="SM00404">
    <property type="entry name" value="PTPc_motif"/>
    <property type="match status" value="1"/>
</dbReference>
<dbReference type="InterPro" id="IPR000242">
    <property type="entry name" value="PTP_cat"/>
</dbReference>
<dbReference type="AlphaFoldDB" id="A0A2A2JJG6"/>
<gene>
    <name evidence="3" type="ORF">WR25_11162</name>
</gene>
<comment type="caution">
    <text evidence="3">The sequence shown here is derived from an EMBL/GenBank/DDBJ whole genome shotgun (WGS) entry which is preliminary data.</text>
</comment>